<dbReference type="InterPro" id="IPR020904">
    <property type="entry name" value="Sc_DH/Rdtase_CS"/>
</dbReference>
<keyword evidence="3" id="KW-1185">Reference proteome</keyword>
<dbReference type="OrthoDB" id="47007at2759"/>
<evidence type="ECO:0000256" key="1">
    <source>
        <dbReference type="ARBA" id="ARBA00023002"/>
    </source>
</evidence>
<dbReference type="PANTHER" id="PTHR44269:SF1">
    <property type="entry name" value="DEHYDROGENASE_REDUCTASE SDR FAMILY MEMBER 7"/>
    <property type="match status" value="1"/>
</dbReference>
<feature type="non-terminal residue" evidence="2">
    <location>
        <position position="237"/>
    </location>
</feature>
<dbReference type="AlphaFoldDB" id="A0A7R9M5C2"/>
<dbReference type="Pfam" id="PF00106">
    <property type="entry name" value="adh_short"/>
    <property type="match status" value="1"/>
</dbReference>
<dbReference type="InterPro" id="IPR036291">
    <property type="entry name" value="NAD(P)-bd_dom_sf"/>
</dbReference>
<dbReference type="EMBL" id="OC921866">
    <property type="protein sequence ID" value="CAD7653747.1"/>
    <property type="molecule type" value="Genomic_DNA"/>
</dbReference>
<dbReference type="PRINTS" id="PR00081">
    <property type="entry name" value="GDHRDH"/>
</dbReference>
<dbReference type="PROSITE" id="PS00061">
    <property type="entry name" value="ADH_SHORT"/>
    <property type="match status" value="1"/>
</dbReference>
<protein>
    <recommendedName>
        <fullName evidence="4">Dehydrogenase/reductase SDR family member 7</fullName>
    </recommendedName>
</protein>
<accession>A0A7R9M5C2</accession>
<evidence type="ECO:0008006" key="4">
    <source>
        <dbReference type="Google" id="ProtNLM"/>
    </source>
</evidence>
<dbReference type="GO" id="GO:0016491">
    <property type="term" value="F:oxidoreductase activity"/>
    <property type="evidence" value="ECO:0007669"/>
    <property type="project" value="UniProtKB-KW"/>
</dbReference>
<sequence length="237" mass="26749">CLSFGQLDGNDVLVISFDIKDFAKHDECLAHVLTHFKRLDILVSNAGRSQRAAFQDIDIEVDKEIFDINVFGLVNLTRVVLRYFLNQQIKGQFVVTSSAAGKIGAPNSASYTASKHALHGYFECLRTEVQTLGMSVTIACPGPVFSRILENLYTDKMDVKVNNEKNARNAYRMDTSRCAYLMAIAMANGLDEIWVCRQPLLTMYYLMQYLPTITRKLMPVLAPPERLRIMRDGVTQV</sequence>
<dbReference type="SUPFAM" id="SSF51735">
    <property type="entry name" value="NAD(P)-binding Rossmann-fold domains"/>
    <property type="match status" value="1"/>
</dbReference>
<reference evidence="2" key="1">
    <citation type="submission" date="2020-11" db="EMBL/GenBank/DDBJ databases">
        <authorList>
            <person name="Tran Van P."/>
        </authorList>
    </citation>
    <scope>NUCLEOTIDE SEQUENCE</scope>
</reference>
<dbReference type="Proteomes" id="UP000728032">
    <property type="component" value="Unassembled WGS sequence"/>
</dbReference>
<dbReference type="Gene3D" id="3.40.50.720">
    <property type="entry name" value="NAD(P)-binding Rossmann-like Domain"/>
    <property type="match status" value="1"/>
</dbReference>
<dbReference type="PANTHER" id="PTHR44269">
    <property type="entry name" value="DEHYDROGENASE/REDUCTASE SDR FAMILY MEMBER 7-RELATED"/>
    <property type="match status" value="1"/>
</dbReference>
<dbReference type="InterPro" id="IPR053011">
    <property type="entry name" value="SDR_family_member_7"/>
</dbReference>
<evidence type="ECO:0000313" key="3">
    <source>
        <dbReference type="Proteomes" id="UP000728032"/>
    </source>
</evidence>
<gene>
    <name evidence="2" type="ORF">ONB1V03_LOCUS10400</name>
</gene>
<proteinExistence type="predicted"/>
<dbReference type="InterPro" id="IPR002347">
    <property type="entry name" value="SDR_fam"/>
</dbReference>
<keyword evidence="1" id="KW-0560">Oxidoreductase</keyword>
<evidence type="ECO:0000313" key="2">
    <source>
        <dbReference type="EMBL" id="CAD7653747.1"/>
    </source>
</evidence>
<name>A0A7R9M5C2_9ACAR</name>
<organism evidence="2">
    <name type="scientific">Oppiella nova</name>
    <dbReference type="NCBI Taxonomy" id="334625"/>
    <lineage>
        <taxon>Eukaryota</taxon>
        <taxon>Metazoa</taxon>
        <taxon>Ecdysozoa</taxon>
        <taxon>Arthropoda</taxon>
        <taxon>Chelicerata</taxon>
        <taxon>Arachnida</taxon>
        <taxon>Acari</taxon>
        <taxon>Acariformes</taxon>
        <taxon>Sarcoptiformes</taxon>
        <taxon>Oribatida</taxon>
        <taxon>Brachypylina</taxon>
        <taxon>Oppioidea</taxon>
        <taxon>Oppiidae</taxon>
        <taxon>Oppiella</taxon>
    </lineage>
</organism>
<dbReference type="EMBL" id="CAJPVJ010007041">
    <property type="protein sequence ID" value="CAG2170934.1"/>
    <property type="molecule type" value="Genomic_DNA"/>
</dbReference>